<dbReference type="EMBL" id="AWWV01008346">
    <property type="protein sequence ID" value="OMO91230.1"/>
    <property type="molecule type" value="Genomic_DNA"/>
</dbReference>
<evidence type="ECO:0000313" key="2">
    <source>
        <dbReference type="Proteomes" id="UP000188268"/>
    </source>
</evidence>
<dbReference type="AlphaFoldDB" id="A0A1R3J8V8"/>
<organism evidence="1 2">
    <name type="scientific">Corchorus capsularis</name>
    <name type="common">Jute</name>
    <dbReference type="NCBI Taxonomy" id="210143"/>
    <lineage>
        <taxon>Eukaryota</taxon>
        <taxon>Viridiplantae</taxon>
        <taxon>Streptophyta</taxon>
        <taxon>Embryophyta</taxon>
        <taxon>Tracheophyta</taxon>
        <taxon>Spermatophyta</taxon>
        <taxon>Magnoliopsida</taxon>
        <taxon>eudicotyledons</taxon>
        <taxon>Gunneridae</taxon>
        <taxon>Pentapetalae</taxon>
        <taxon>rosids</taxon>
        <taxon>malvids</taxon>
        <taxon>Malvales</taxon>
        <taxon>Malvaceae</taxon>
        <taxon>Grewioideae</taxon>
        <taxon>Apeibeae</taxon>
        <taxon>Corchorus</taxon>
    </lineage>
</organism>
<name>A0A1R3J8V8_COCAP</name>
<dbReference type="Proteomes" id="UP000188268">
    <property type="component" value="Unassembled WGS sequence"/>
</dbReference>
<dbReference type="Gramene" id="OMO91230">
    <property type="protein sequence ID" value="OMO91230"/>
    <property type="gene ID" value="CCACVL1_07190"/>
</dbReference>
<comment type="caution">
    <text evidence="1">The sequence shown here is derived from an EMBL/GenBank/DDBJ whole genome shotgun (WGS) entry which is preliminary data.</text>
</comment>
<evidence type="ECO:0000313" key="1">
    <source>
        <dbReference type="EMBL" id="OMO91230.1"/>
    </source>
</evidence>
<gene>
    <name evidence="1" type="ORF">CCACVL1_07190</name>
</gene>
<proteinExistence type="predicted"/>
<sequence length="80" mass="8900">MDPNGLIARVPTAILDRRMVKSKGRAMTELSSSITNTGDHAAVQLYKSPPSDQIRLSKDFRPLSIKSQISFSSYFSTRQV</sequence>
<protein>
    <submittedName>
        <fullName evidence="1">Uncharacterized protein</fullName>
    </submittedName>
</protein>
<accession>A0A1R3J8V8</accession>
<keyword evidence="2" id="KW-1185">Reference proteome</keyword>
<reference evidence="1 2" key="1">
    <citation type="submission" date="2013-09" db="EMBL/GenBank/DDBJ databases">
        <title>Corchorus capsularis genome sequencing.</title>
        <authorList>
            <person name="Alam M."/>
            <person name="Haque M.S."/>
            <person name="Islam M.S."/>
            <person name="Emdad E.M."/>
            <person name="Islam M.M."/>
            <person name="Ahmed B."/>
            <person name="Halim A."/>
            <person name="Hossen Q.M.M."/>
            <person name="Hossain M.Z."/>
            <person name="Ahmed R."/>
            <person name="Khan M.M."/>
            <person name="Islam R."/>
            <person name="Rashid M.M."/>
            <person name="Khan S.A."/>
            <person name="Rahman M.S."/>
            <person name="Alam M."/>
        </authorList>
    </citation>
    <scope>NUCLEOTIDE SEQUENCE [LARGE SCALE GENOMIC DNA]</scope>
    <source>
        <strain evidence="2">cv. CVL-1</strain>
        <tissue evidence="1">Whole seedling</tissue>
    </source>
</reference>